<dbReference type="PANTHER" id="PTHR31549">
    <property type="entry name" value="PROTEIN, PUTATIVE (DUF247)-RELATED-RELATED"/>
    <property type="match status" value="1"/>
</dbReference>
<keyword evidence="2" id="KW-0472">Membrane</keyword>
<dbReference type="OrthoDB" id="1849062at2759"/>
<keyword evidence="2" id="KW-1133">Transmembrane helix</keyword>
<proteinExistence type="predicted"/>
<feature type="transmembrane region" description="Helical" evidence="2">
    <location>
        <begin position="474"/>
        <end position="497"/>
    </location>
</feature>
<feature type="compositionally biased region" description="Basic residues" evidence="1">
    <location>
        <begin position="300"/>
        <end position="309"/>
    </location>
</feature>
<name>A0A371FFB8_MUCPR</name>
<dbReference type="EMBL" id="QJKJ01009317">
    <property type="protein sequence ID" value="RDX76995.1"/>
    <property type="molecule type" value="Genomic_DNA"/>
</dbReference>
<reference evidence="3" key="1">
    <citation type="submission" date="2018-05" db="EMBL/GenBank/DDBJ databases">
        <title>Draft genome of Mucuna pruriens seed.</title>
        <authorList>
            <person name="Nnadi N.E."/>
            <person name="Vos R."/>
            <person name="Hasami M.H."/>
            <person name="Devisetty U.K."/>
            <person name="Aguiy J.C."/>
        </authorList>
    </citation>
    <scope>NUCLEOTIDE SEQUENCE [LARGE SCALE GENOMIC DNA]</scope>
    <source>
        <strain evidence="3">JCA_2017</strain>
    </source>
</reference>
<evidence type="ECO:0000256" key="1">
    <source>
        <dbReference type="SAM" id="MobiDB-lite"/>
    </source>
</evidence>
<dbReference type="AlphaFoldDB" id="A0A371FFB8"/>
<evidence type="ECO:0000313" key="3">
    <source>
        <dbReference type="EMBL" id="RDX76995.1"/>
    </source>
</evidence>
<dbReference type="Proteomes" id="UP000257109">
    <property type="component" value="Unassembled WGS sequence"/>
</dbReference>
<feature type="non-terminal residue" evidence="3">
    <location>
        <position position="1"/>
    </location>
</feature>
<gene>
    <name evidence="3" type="ORF">CR513_42936</name>
</gene>
<feature type="region of interest" description="Disordered" evidence="1">
    <location>
        <begin position="223"/>
        <end position="255"/>
    </location>
</feature>
<comment type="caution">
    <text evidence="3">The sequence shown here is derived from an EMBL/GenBank/DDBJ whole genome shotgun (WGS) entry which is preliminary data.</text>
</comment>
<feature type="compositionally biased region" description="Basic and acidic residues" evidence="1">
    <location>
        <begin position="288"/>
        <end position="299"/>
    </location>
</feature>
<dbReference type="STRING" id="157652.A0A371FFB8"/>
<keyword evidence="4" id="KW-1185">Reference proteome</keyword>
<feature type="region of interest" description="Disordered" evidence="1">
    <location>
        <begin position="288"/>
        <end position="316"/>
    </location>
</feature>
<evidence type="ECO:0000313" key="4">
    <source>
        <dbReference type="Proteomes" id="UP000257109"/>
    </source>
</evidence>
<keyword evidence="2" id="KW-0812">Transmembrane</keyword>
<sequence>MTNTPYLSLKFTQLKEAKQIAEKSVPKIQKVAHYLKDRKHFAKHYLPRLVSIGPIHHDKRELKLGEQYKLRWAKMYLERTNQDAETLYRKIASNIQQLKQLFAEGVIGDSLDDEKLSWMLLVDGCSLLQILEKGKLDDPENLEAKVDQLVLVWQDVLLLENQLPYQLLKLLSCHDDDAKLLNSMNEFLKYHHLWTAKSEQGAKKQATLLNSMNEFPKCHRLWTGKSEQGAKKQDTSNVKTNDEDSTLTEEGSASVYLKEEDTLQGEYIVEITPPPPFHLLDYLRRTVLDPPKNHQDHKKETRKKKKKKEKNKDEDDKMITHKNMQELKAAGIKLKKINSRKLDDISFCSGWLRAELELPEIIVDDTTAPTFLNLIAYEMCPDFKNKYEICSFVAFMDSLIDHPDDVKELRSAGVLQNMLGSDEEVANLFNTISSDLVHDTEMYSHVRSKIEKHYKNKWKTWLALAFHTYFSNPWAIIAFLAALVVLLLTFVQTWYTIYPAPSG</sequence>
<accession>A0A371FFB8</accession>
<dbReference type="InterPro" id="IPR004158">
    <property type="entry name" value="DUF247_pln"/>
</dbReference>
<dbReference type="PANTHER" id="PTHR31549:SF191">
    <property type="entry name" value="DUF247 DOMAIN PROTEIN"/>
    <property type="match status" value="1"/>
</dbReference>
<protein>
    <submittedName>
        <fullName evidence="3">UPF0481 protein</fullName>
    </submittedName>
</protein>
<organism evidence="3 4">
    <name type="scientific">Mucuna pruriens</name>
    <name type="common">Velvet bean</name>
    <name type="synonym">Dolichos pruriens</name>
    <dbReference type="NCBI Taxonomy" id="157652"/>
    <lineage>
        <taxon>Eukaryota</taxon>
        <taxon>Viridiplantae</taxon>
        <taxon>Streptophyta</taxon>
        <taxon>Embryophyta</taxon>
        <taxon>Tracheophyta</taxon>
        <taxon>Spermatophyta</taxon>
        <taxon>Magnoliopsida</taxon>
        <taxon>eudicotyledons</taxon>
        <taxon>Gunneridae</taxon>
        <taxon>Pentapetalae</taxon>
        <taxon>rosids</taxon>
        <taxon>fabids</taxon>
        <taxon>Fabales</taxon>
        <taxon>Fabaceae</taxon>
        <taxon>Papilionoideae</taxon>
        <taxon>50 kb inversion clade</taxon>
        <taxon>NPAAA clade</taxon>
        <taxon>indigoferoid/millettioid clade</taxon>
        <taxon>Phaseoleae</taxon>
        <taxon>Mucuna</taxon>
    </lineage>
</organism>
<evidence type="ECO:0000256" key="2">
    <source>
        <dbReference type="SAM" id="Phobius"/>
    </source>
</evidence>
<dbReference type="Pfam" id="PF03140">
    <property type="entry name" value="DUF247"/>
    <property type="match status" value="1"/>
</dbReference>